<dbReference type="Proteomes" id="UP001604336">
    <property type="component" value="Unassembled WGS sequence"/>
</dbReference>
<proteinExistence type="predicted"/>
<evidence type="ECO:0000313" key="2">
    <source>
        <dbReference type="EMBL" id="KAL2540079.1"/>
    </source>
</evidence>
<accession>A0ABD1VRU5</accession>
<dbReference type="AlphaFoldDB" id="A0ABD1VRU5"/>
<feature type="compositionally biased region" description="Polar residues" evidence="1">
    <location>
        <begin position="115"/>
        <end position="129"/>
    </location>
</feature>
<evidence type="ECO:0000256" key="1">
    <source>
        <dbReference type="SAM" id="MobiDB-lite"/>
    </source>
</evidence>
<evidence type="ECO:0000313" key="3">
    <source>
        <dbReference type="Proteomes" id="UP001604336"/>
    </source>
</evidence>
<comment type="caution">
    <text evidence="2">The sequence shown here is derived from an EMBL/GenBank/DDBJ whole genome shotgun (WGS) entry which is preliminary data.</text>
</comment>
<reference evidence="3" key="1">
    <citation type="submission" date="2024-07" db="EMBL/GenBank/DDBJ databases">
        <title>Two chromosome-level genome assemblies of Korean endemic species Abeliophyllum distichum and Forsythia ovata (Oleaceae).</title>
        <authorList>
            <person name="Jang H."/>
        </authorList>
    </citation>
    <scope>NUCLEOTIDE SEQUENCE [LARGE SCALE GENOMIC DNA]</scope>
</reference>
<keyword evidence="3" id="KW-1185">Reference proteome</keyword>
<gene>
    <name evidence="2" type="ORF">Adt_01057</name>
</gene>
<organism evidence="2 3">
    <name type="scientific">Abeliophyllum distichum</name>
    <dbReference type="NCBI Taxonomy" id="126358"/>
    <lineage>
        <taxon>Eukaryota</taxon>
        <taxon>Viridiplantae</taxon>
        <taxon>Streptophyta</taxon>
        <taxon>Embryophyta</taxon>
        <taxon>Tracheophyta</taxon>
        <taxon>Spermatophyta</taxon>
        <taxon>Magnoliopsida</taxon>
        <taxon>eudicotyledons</taxon>
        <taxon>Gunneridae</taxon>
        <taxon>Pentapetalae</taxon>
        <taxon>asterids</taxon>
        <taxon>lamiids</taxon>
        <taxon>Lamiales</taxon>
        <taxon>Oleaceae</taxon>
        <taxon>Forsythieae</taxon>
        <taxon>Abeliophyllum</taxon>
    </lineage>
</organism>
<name>A0ABD1VRU5_9LAMI</name>
<feature type="region of interest" description="Disordered" evidence="1">
    <location>
        <begin position="106"/>
        <end position="129"/>
    </location>
</feature>
<protein>
    <submittedName>
        <fullName evidence="2">NAC domain-containing protein 7</fullName>
    </submittedName>
</protein>
<sequence length="129" mass="14160">MVQPPTSMSCSSISAYGLQINNLSNTLQSSVQCHDQPNFHSVYRNGTNEQPAGDQVTDWRVLDKFVASQLSHEEVVSKENDYSNAADAAFHGGTNESNMMVITHLNKQETAPEHNASTSSSSCQVDLWK</sequence>
<dbReference type="EMBL" id="JBFOLK010000001">
    <property type="protein sequence ID" value="KAL2540079.1"/>
    <property type="molecule type" value="Genomic_DNA"/>
</dbReference>